<dbReference type="PANTHER" id="PTHR47765">
    <property type="entry name" value="3'-5' EXONUCLEASE DOMAIN-CONTAINING PROTEIN"/>
    <property type="match status" value="1"/>
</dbReference>
<evidence type="ECO:0000256" key="1">
    <source>
        <dbReference type="SAM" id="MobiDB-lite"/>
    </source>
</evidence>
<dbReference type="InterPro" id="IPR002562">
    <property type="entry name" value="3'-5'_exonuclease_dom"/>
</dbReference>
<feature type="domain" description="Mut7-C RNAse" evidence="3">
    <location>
        <begin position="986"/>
        <end position="1022"/>
    </location>
</feature>
<keyword evidence="5" id="KW-1185">Reference proteome</keyword>
<evidence type="ECO:0000259" key="2">
    <source>
        <dbReference type="Pfam" id="PF01612"/>
    </source>
</evidence>
<evidence type="ECO:0000313" key="4">
    <source>
        <dbReference type="EMBL" id="OWF39555.1"/>
    </source>
</evidence>
<sequence>MIVLVGAIWEICKCLYVSFFYRKTEERGTQTDEEEQRICRTLLKALKIEENETVKILKTTVKKRNTKSYLSSAQKRWISKHSMAQREVTNELSLVPGGAEGVDDESDHFYAAHFPPLHKDESDTKTKPGSSKTKETSFKQIHQQVPVSSTTQWMTANLDKAQRETTVDEMRQVLLELEDKWSDDTKKDKTDVYRTFRRHLSHCTNPYTLVTYLVEKSKDYHLPKTSTLAYYIMKEFDNWCSSKDNIPKYSQFLLTQELKLHVLHMCTRFHMTMVGFAIKAFQLNQPDNSFLVPVLRCFLEQRKYKEAAVCAGKLGLQDHFSVEETVLPLILQDKVNLIESYLVGNPQQQQLVVHMLDRLCDRSIDMSHVISSSGVPNAKREKMHWKPLSKLAARLMKLYEISPDLCPNISNARGLGAVKYLLYKRYIEGSMGAGSWEEMVQSAVGDSTFLKEQLIEQLMCYNETVAAAKWADHYQLSDESIPPPVAQQRKILKENPGPTTQEIGSEDWETDCYTDSDIKTSWYPLKMSLDAISMVDTKESYWTCLQRLSQPGTTVGIDSEWRPGFGNTVQRVALMQLAVLDHIFLLDVISLSQQLQEDDWQQFVACVFCNPAILKLGYGLDSDFQMFVKTFPFMKESLAHLCRVVELEKVARKVIDKTVNLLPETGQSDEEDAPVEDSDSGVNIKFPQKEARGLSELVRQTLGRPLSKTEQMSDWERRPLRPAQITYAALDAYVLLEVYDELISRAQKLKMNFDMELPVSMKWMKASKRDKMRARAKGQKFTYKDKSPKTNQYTSPPPRGAGPSQILSPGQLKVVVDSMLQGLGRQLRSCGVDVYILENHEDHDRTIEICKTQNRIVLTSGNPYIMVRSHVGEHMCYCVQSVTAREQVVEVMEHFGVKVKTEDIFSRCQVCNGDQYLKIPQEQTKQLWYRKQQQLSVSGSRVQSLMRAANPVSVSEADAVCMKDLANYGVNWTNVSVTTNGAPIQIETVPEGLLGRVSLFYVCQRCGKVFWEGSHFAKVKEQFAHVLTLNDK</sequence>
<dbReference type="GO" id="GO:0006139">
    <property type="term" value="P:nucleobase-containing compound metabolic process"/>
    <property type="evidence" value="ECO:0007669"/>
    <property type="project" value="InterPro"/>
</dbReference>
<feature type="domain" description="3'-5' exonuclease" evidence="2">
    <location>
        <begin position="535"/>
        <end position="742"/>
    </location>
</feature>
<dbReference type="InterPro" id="IPR012337">
    <property type="entry name" value="RNaseH-like_sf"/>
</dbReference>
<reference evidence="4 5" key="1">
    <citation type="journal article" date="2017" name="Nat. Ecol. Evol.">
        <title>Scallop genome provides insights into evolution of bilaterian karyotype and development.</title>
        <authorList>
            <person name="Wang S."/>
            <person name="Zhang J."/>
            <person name="Jiao W."/>
            <person name="Li J."/>
            <person name="Xun X."/>
            <person name="Sun Y."/>
            <person name="Guo X."/>
            <person name="Huan P."/>
            <person name="Dong B."/>
            <person name="Zhang L."/>
            <person name="Hu X."/>
            <person name="Sun X."/>
            <person name="Wang J."/>
            <person name="Zhao C."/>
            <person name="Wang Y."/>
            <person name="Wang D."/>
            <person name="Huang X."/>
            <person name="Wang R."/>
            <person name="Lv J."/>
            <person name="Li Y."/>
            <person name="Zhang Z."/>
            <person name="Liu B."/>
            <person name="Lu W."/>
            <person name="Hui Y."/>
            <person name="Liang J."/>
            <person name="Zhou Z."/>
            <person name="Hou R."/>
            <person name="Li X."/>
            <person name="Liu Y."/>
            <person name="Li H."/>
            <person name="Ning X."/>
            <person name="Lin Y."/>
            <person name="Zhao L."/>
            <person name="Xing Q."/>
            <person name="Dou J."/>
            <person name="Li Y."/>
            <person name="Mao J."/>
            <person name="Guo H."/>
            <person name="Dou H."/>
            <person name="Li T."/>
            <person name="Mu C."/>
            <person name="Jiang W."/>
            <person name="Fu Q."/>
            <person name="Fu X."/>
            <person name="Miao Y."/>
            <person name="Liu J."/>
            <person name="Yu Q."/>
            <person name="Li R."/>
            <person name="Liao H."/>
            <person name="Li X."/>
            <person name="Kong Y."/>
            <person name="Jiang Z."/>
            <person name="Chourrout D."/>
            <person name="Li R."/>
            <person name="Bao Z."/>
        </authorList>
    </citation>
    <scope>NUCLEOTIDE SEQUENCE [LARGE SCALE GENOMIC DNA]</scope>
    <source>
        <strain evidence="4 5">PY_sf001</strain>
    </source>
</reference>
<dbReference type="AlphaFoldDB" id="A0A210PSU6"/>
<dbReference type="Pfam" id="PF01927">
    <property type="entry name" value="Mut7-C"/>
    <property type="match status" value="2"/>
</dbReference>
<dbReference type="GO" id="GO:0003676">
    <property type="term" value="F:nucleic acid binding"/>
    <property type="evidence" value="ECO:0007669"/>
    <property type="project" value="InterPro"/>
</dbReference>
<dbReference type="Proteomes" id="UP000242188">
    <property type="component" value="Unassembled WGS sequence"/>
</dbReference>
<feature type="region of interest" description="Disordered" evidence="1">
    <location>
        <begin position="774"/>
        <end position="806"/>
    </location>
</feature>
<feature type="domain" description="Mut7-C RNAse" evidence="3">
    <location>
        <begin position="813"/>
        <end position="923"/>
    </location>
</feature>
<proteinExistence type="predicted"/>
<accession>A0A210PSU6</accession>
<evidence type="ECO:0000313" key="5">
    <source>
        <dbReference type="Proteomes" id="UP000242188"/>
    </source>
</evidence>
<dbReference type="OrthoDB" id="18193at2759"/>
<organism evidence="4 5">
    <name type="scientific">Mizuhopecten yessoensis</name>
    <name type="common">Japanese scallop</name>
    <name type="synonym">Patinopecten yessoensis</name>
    <dbReference type="NCBI Taxonomy" id="6573"/>
    <lineage>
        <taxon>Eukaryota</taxon>
        <taxon>Metazoa</taxon>
        <taxon>Spiralia</taxon>
        <taxon>Lophotrochozoa</taxon>
        <taxon>Mollusca</taxon>
        <taxon>Bivalvia</taxon>
        <taxon>Autobranchia</taxon>
        <taxon>Pteriomorphia</taxon>
        <taxon>Pectinida</taxon>
        <taxon>Pectinoidea</taxon>
        <taxon>Pectinidae</taxon>
        <taxon>Mizuhopecten</taxon>
    </lineage>
</organism>
<keyword evidence="4" id="KW-0378">Hydrolase</keyword>
<feature type="region of interest" description="Disordered" evidence="1">
    <location>
        <begin position="114"/>
        <end position="141"/>
    </location>
</feature>
<gene>
    <name evidence="4" type="ORF">KP79_PYT03941</name>
</gene>
<comment type="caution">
    <text evidence="4">The sequence shown here is derived from an EMBL/GenBank/DDBJ whole genome shotgun (WGS) entry which is preliminary data.</text>
</comment>
<keyword evidence="4" id="KW-0540">Nuclease</keyword>
<feature type="compositionally biased region" description="Basic and acidic residues" evidence="1">
    <location>
        <begin position="117"/>
        <end position="137"/>
    </location>
</feature>
<protein>
    <submittedName>
        <fullName evidence="4">Exonuclease mut-7-like</fullName>
    </submittedName>
</protein>
<name>A0A210PSU6_MIZYE</name>
<dbReference type="SUPFAM" id="SSF53098">
    <property type="entry name" value="Ribonuclease H-like"/>
    <property type="match status" value="1"/>
</dbReference>
<dbReference type="STRING" id="6573.A0A210PSU6"/>
<keyword evidence="4" id="KW-0269">Exonuclease</keyword>
<dbReference type="Gene3D" id="3.30.420.10">
    <property type="entry name" value="Ribonuclease H-like superfamily/Ribonuclease H"/>
    <property type="match status" value="1"/>
</dbReference>
<dbReference type="GO" id="GO:0008408">
    <property type="term" value="F:3'-5' exonuclease activity"/>
    <property type="evidence" value="ECO:0007669"/>
    <property type="project" value="InterPro"/>
</dbReference>
<dbReference type="PANTHER" id="PTHR47765:SF2">
    <property type="entry name" value="EXONUCLEASE MUT-7 HOMOLOG"/>
    <property type="match status" value="1"/>
</dbReference>
<dbReference type="InterPro" id="IPR002782">
    <property type="entry name" value="Mut7-C_RNAse_dom"/>
</dbReference>
<dbReference type="InterPro" id="IPR052408">
    <property type="entry name" value="Exonuclease_MUT-7-like"/>
</dbReference>
<dbReference type="Pfam" id="PF01612">
    <property type="entry name" value="DNA_pol_A_exo1"/>
    <property type="match status" value="1"/>
</dbReference>
<dbReference type="InterPro" id="IPR036397">
    <property type="entry name" value="RNaseH_sf"/>
</dbReference>
<dbReference type="EMBL" id="NEDP02005521">
    <property type="protein sequence ID" value="OWF39555.1"/>
    <property type="molecule type" value="Genomic_DNA"/>
</dbReference>
<evidence type="ECO:0000259" key="3">
    <source>
        <dbReference type="Pfam" id="PF01927"/>
    </source>
</evidence>